<dbReference type="Proteomes" id="UP001209682">
    <property type="component" value="Unassembled WGS sequence"/>
</dbReference>
<organism evidence="1 2">
    <name type="scientific">Acinetobacter entericus</name>
    <dbReference type="NCBI Taxonomy" id="2989714"/>
    <lineage>
        <taxon>Bacteria</taxon>
        <taxon>Pseudomonadati</taxon>
        <taxon>Pseudomonadota</taxon>
        <taxon>Gammaproteobacteria</taxon>
        <taxon>Moraxellales</taxon>
        <taxon>Moraxellaceae</taxon>
        <taxon>Acinetobacter</taxon>
    </lineage>
</organism>
<evidence type="ECO:0000313" key="1">
    <source>
        <dbReference type="EMBL" id="MCW8041293.1"/>
    </source>
</evidence>
<dbReference type="EMBL" id="JAPEQW010000081">
    <property type="protein sequence ID" value="MCW8041293.1"/>
    <property type="molecule type" value="Genomic_DNA"/>
</dbReference>
<name>A0ABT3NP18_9GAMM</name>
<accession>A0ABT3NP18</accession>
<reference evidence="1 2" key="1">
    <citation type="submission" date="2022-11" db="EMBL/GenBank/DDBJ databases">
        <title>Acinetobacter entericus sp. nov., isolated from the gut of the plastic-eating larvae of the Coleoptera insect Zophobas atratus.</title>
        <authorList>
            <person name="Dong X."/>
            <person name="Yang Y."/>
        </authorList>
    </citation>
    <scope>NUCLEOTIDE SEQUENCE [LARGE SCALE GENOMIC DNA]</scope>
    <source>
        <strain evidence="1 2">BIT-DXN8</strain>
    </source>
</reference>
<gene>
    <name evidence="1" type="ORF">OKC24_19470</name>
</gene>
<protein>
    <submittedName>
        <fullName evidence="1">Uncharacterized protein</fullName>
    </submittedName>
</protein>
<keyword evidence="2" id="KW-1185">Reference proteome</keyword>
<dbReference type="RefSeq" id="WP_265466266.1">
    <property type="nucleotide sequence ID" value="NZ_JAPEQW010000081.1"/>
</dbReference>
<sequence>MNAAAEKFEHFEWLTKGITAKSPQFGDEGHSTGEKPIDYQDRLGAIAAMNSQLAKSITSVIIYGESSKGDYEFVRNHLAKIMMNSAHQDKKREPEQIAIYHLSWLVARMVMDFAVNPELEGFYTAAGRLHYAGIKSHQMTLNAYRFTWKPYENLMVIALEMAIKEASEAIEKYRKNTFKELMA</sequence>
<comment type="caution">
    <text evidence="1">The sequence shown here is derived from an EMBL/GenBank/DDBJ whole genome shotgun (WGS) entry which is preliminary data.</text>
</comment>
<proteinExistence type="predicted"/>
<evidence type="ECO:0000313" key="2">
    <source>
        <dbReference type="Proteomes" id="UP001209682"/>
    </source>
</evidence>